<dbReference type="Proteomes" id="UP000266152">
    <property type="component" value="Unassembled WGS sequence"/>
</dbReference>
<name>A0A395RRR2_FUSSP</name>
<dbReference type="AlphaFoldDB" id="A0A395RRR2"/>
<feature type="compositionally biased region" description="Acidic residues" evidence="1">
    <location>
        <begin position="216"/>
        <end position="229"/>
    </location>
</feature>
<feature type="compositionally biased region" description="Low complexity" evidence="1">
    <location>
        <begin position="22"/>
        <end position="41"/>
    </location>
</feature>
<accession>A0A395RRR2</accession>
<comment type="caution">
    <text evidence="2">The sequence shown here is derived from an EMBL/GenBank/DDBJ whole genome shotgun (WGS) entry which is preliminary data.</text>
</comment>
<evidence type="ECO:0000313" key="2">
    <source>
        <dbReference type="EMBL" id="RGP62805.1"/>
    </source>
</evidence>
<proteinExistence type="predicted"/>
<feature type="region of interest" description="Disordered" evidence="1">
    <location>
        <begin position="1"/>
        <end position="49"/>
    </location>
</feature>
<feature type="region of interest" description="Disordered" evidence="1">
    <location>
        <begin position="117"/>
        <end position="144"/>
    </location>
</feature>
<evidence type="ECO:0000256" key="1">
    <source>
        <dbReference type="SAM" id="MobiDB-lite"/>
    </source>
</evidence>
<feature type="compositionally biased region" description="Polar residues" evidence="1">
    <location>
        <begin position="12"/>
        <end position="21"/>
    </location>
</feature>
<evidence type="ECO:0000313" key="3">
    <source>
        <dbReference type="Proteomes" id="UP000266152"/>
    </source>
</evidence>
<feature type="compositionally biased region" description="Basic and acidic residues" evidence="1">
    <location>
        <begin position="161"/>
        <end position="170"/>
    </location>
</feature>
<protein>
    <submittedName>
        <fullName evidence="2">Uncharacterized protein</fullName>
    </submittedName>
</protein>
<dbReference type="EMBL" id="PXOF01000141">
    <property type="protein sequence ID" value="RGP62805.1"/>
    <property type="molecule type" value="Genomic_DNA"/>
</dbReference>
<keyword evidence="3" id="KW-1185">Reference proteome</keyword>
<organism evidence="2 3">
    <name type="scientific">Fusarium sporotrichioides</name>
    <dbReference type="NCBI Taxonomy" id="5514"/>
    <lineage>
        <taxon>Eukaryota</taxon>
        <taxon>Fungi</taxon>
        <taxon>Dikarya</taxon>
        <taxon>Ascomycota</taxon>
        <taxon>Pezizomycotina</taxon>
        <taxon>Sordariomycetes</taxon>
        <taxon>Hypocreomycetidae</taxon>
        <taxon>Hypocreales</taxon>
        <taxon>Nectriaceae</taxon>
        <taxon>Fusarium</taxon>
    </lineage>
</organism>
<feature type="region of interest" description="Disordered" evidence="1">
    <location>
        <begin position="157"/>
        <end position="230"/>
    </location>
</feature>
<feature type="compositionally biased region" description="Polar residues" evidence="1">
    <location>
        <begin position="172"/>
        <end position="188"/>
    </location>
</feature>
<gene>
    <name evidence="2" type="ORF">FSPOR_8996</name>
</gene>
<sequence length="331" mass="36243">MDDRFVDPLTPTMEQGSIFQNPTTATTTGTTSRPGPSNPGSLASIMSWPGWPVDQNGEDAKYLTLMSKIENLEAGNSLILNDIARLSHQVAKITEIINMPHGARPSVIESPKASFSKSLHTPKVPGTKVKIPETEDSPPKIIIPRTTKVARVEIQFGSPDQEAKERDPKSSHVPSANAASTFPRSTPTKPAPGFQSAANSYATYPEESAEHNFDVPSEESESVEQDEVDGASRTVVQQLANNDTLFAFFIRYLTNPKPNLARQIATVRDDTAQILARSFQSAVVQPGPSAIIGRSEFSYIRATVGDMSESTRVDLYIALSHRYRKKYGRRN</sequence>
<reference evidence="2 3" key="1">
    <citation type="journal article" date="2018" name="PLoS Pathog.">
        <title>Evolution of structural diversity of trichothecenes, a family of toxins produced by plant pathogenic and entomopathogenic fungi.</title>
        <authorList>
            <person name="Proctor R.H."/>
            <person name="McCormick S.P."/>
            <person name="Kim H.S."/>
            <person name="Cardoza R.E."/>
            <person name="Stanley A.M."/>
            <person name="Lindo L."/>
            <person name="Kelly A."/>
            <person name="Brown D.W."/>
            <person name="Lee T."/>
            <person name="Vaughan M.M."/>
            <person name="Alexander N.J."/>
            <person name="Busman M."/>
            <person name="Gutierrez S."/>
        </authorList>
    </citation>
    <scope>NUCLEOTIDE SEQUENCE [LARGE SCALE GENOMIC DNA]</scope>
    <source>
        <strain evidence="2 3">NRRL 3299</strain>
    </source>
</reference>